<dbReference type="EMBL" id="HACA01016331">
    <property type="protein sequence ID" value="CDW33692.1"/>
    <property type="molecule type" value="Transcribed_RNA"/>
</dbReference>
<organism evidence="1">
    <name type="scientific">Lepeophtheirus salmonis</name>
    <name type="common">Salmon louse</name>
    <name type="synonym">Caligus salmonis</name>
    <dbReference type="NCBI Taxonomy" id="72036"/>
    <lineage>
        <taxon>Eukaryota</taxon>
        <taxon>Metazoa</taxon>
        <taxon>Ecdysozoa</taxon>
        <taxon>Arthropoda</taxon>
        <taxon>Crustacea</taxon>
        <taxon>Multicrustacea</taxon>
        <taxon>Hexanauplia</taxon>
        <taxon>Copepoda</taxon>
        <taxon>Siphonostomatoida</taxon>
        <taxon>Caligidae</taxon>
        <taxon>Lepeophtheirus</taxon>
    </lineage>
</organism>
<dbReference type="AlphaFoldDB" id="A0A0K2U6Y1"/>
<proteinExistence type="predicted"/>
<protein>
    <submittedName>
        <fullName evidence="1">Uncharacterized protein</fullName>
    </submittedName>
</protein>
<accession>A0A0K2U6Y1</accession>
<evidence type="ECO:0000313" key="1">
    <source>
        <dbReference type="EMBL" id="CDW33692.1"/>
    </source>
</evidence>
<reference evidence="1" key="1">
    <citation type="submission" date="2014-05" db="EMBL/GenBank/DDBJ databases">
        <authorList>
            <person name="Chronopoulou M."/>
        </authorList>
    </citation>
    <scope>NUCLEOTIDE SEQUENCE</scope>
    <source>
        <tissue evidence="1">Whole organism</tissue>
    </source>
</reference>
<sequence length="31" mass="3647">MNPPIGMKMIHPRLRSKEEVVEEEAEIKLNK</sequence>
<name>A0A0K2U6Y1_LEPSM</name>